<dbReference type="SUPFAM" id="SSF51395">
    <property type="entry name" value="FMN-linked oxidoreductases"/>
    <property type="match status" value="1"/>
</dbReference>
<reference evidence="7" key="1">
    <citation type="submission" date="2016-10" db="EMBL/GenBank/DDBJ databases">
        <title>Sequence of Gallionella enrichment culture.</title>
        <authorList>
            <person name="Poehlein A."/>
            <person name="Muehling M."/>
            <person name="Daniel R."/>
        </authorList>
    </citation>
    <scope>NUCLEOTIDE SEQUENCE</scope>
</reference>
<protein>
    <submittedName>
        <fullName evidence="7">NADPH dehydrogenase</fullName>
        <ecNumber evidence="7">1.6.99.1</ecNumber>
    </submittedName>
</protein>
<keyword evidence="4" id="KW-0521">NADP</keyword>
<dbReference type="Pfam" id="PF00724">
    <property type="entry name" value="Oxidored_FMN"/>
    <property type="match status" value="1"/>
</dbReference>
<dbReference type="PANTHER" id="PTHR43303:SF4">
    <property type="entry name" value="NADPH DEHYDROGENASE C23G7.10C-RELATED"/>
    <property type="match status" value="1"/>
</dbReference>
<comment type="cofactor">
    <cofactor evidence="1">
        <name>FMN</name>
        <dbReference type="ChEBI" id="CHEBI:58210"/>
    </cofactor>
</comment>
<dbReference type="CDD" id="cd02932">
    <property type="entry name" value="OYE_YqiM_FMN"/>
    <property type="match status" value="1"/>
</dbReference>
<dbReference type="GO" id="GO:0050661">
    <property type="term" value="F:NADP binding"/>
    <property type="evidence" value="ECO:0007669"/>
    <property type="project" value="InterPro"/>
</dbReference>
<dbReference type="EMBL" id="MLJW01004297">
    <property type="protein sequence ID" value="OIQ70241.1"/>
    <property type="molecule type" value="Genomic_DNA"/>
</dbReference>
<dbReference type="Gene3D" id="3.20.20.70">
    <property type="entry name" value="Aldolase class I"/>
    <property type="match status" value="1"/>
</dbReference>
<dbReference type="PANTHER" id="PTHR43303">
    <property type="entry name" value="NADPH DEHYDROGENASE C23G7.10C-RELATED"/>
    <property type="match status" value="1"/>
</dbReference>
<proteinExistence type="predicted"/>
<dbReference type="InterPro" id="IPR044152">
    <property type="entry name" value="YqjM-like"/>
</dbReference>
<dbReference type="AlphaFoldDB" id="A0A1J5PF35"/>
<feature type="domain" description="NADH:flavin oxidoreductase/NADH oxidase N-terminal" evidence="6">
    <location>
        <begin position="105"/>
        <end position="440"/>
    </location>
</feature>
<evidence type="ECO:0000256" key="2">
    <source>
        <dbReference type="ARBA" id="ARBA00022630"/>
    </source>
</evidence>
<dbReference type="GO" id="GO:0003959">
    <property type="term" value="F:NADPH dehydrogenase activity"/>
    <property type="evidence" value="ECO:0007669"/>
    <property type="project" value="UniProtKB-EC"/>
</dbReference>
<keyword evidence="2" id="KW-0285">Flavoprotein</keyword>
<accession>A0A1J5PF35</accession>
<dbReference type="GO" id="GO:0010181">
    <property type="term" value="F:FMN binding"/>
    <property type="evidence" value="ECO:0007669"/>
    <property type="project" value="InterPro"/>
</dbReference>
<evidence type="ECO:0000256" key="3">
    <source>
        <dbReference type="ARBA" id="ARBA00022643"/>
    </source>
</evidence>
<comment type="caution">
    <text evidence="7">The sequence shown here is derived from an EMBL/GenBank/DDBJ whole genome shotgun (WGS) entry which is preliminary data.</text>
</comment>
<name>A0A1J5PF35_9ZZZZ</name>
<keyword evidence="5 7" id="KW-0560">Oxidoreductase</keyword>
<evidence type="ECO:0000313" key="7">
    <source>
        <dbReference type="EMBL" id="OIQ70241.1"/>
    </source>
</evidence>
<gene>
    <name evidence="7" type="primary">namA_13</name>
    <name evidence="7" type="ORF">GALL_481470</name>
</gene>
<evidence type="ECO:0000256" key="1">
    <source>
        <dbReference type="ARBA" id="ARBA00001917"/>
    </source>
</evidence>
<dbReference type="EC" id="1.6.99.1" evidence="7"/>
<organism evidence="7">
    <name type="scientific">mine drainage metagenome</name>
    <dbReference type="NCBI Taxonomy" id="410659"/>
    <lineage>
        <taxon>unclassified sequences</taxon>
        <taxon>metagenomes</taxon>
        <taxon>ecological metagenomes</taxon>
    </lineage>
</organism>
<dbReference type="InterPro" id="IPR013785">
    <property type="entry name" value="Aldolase_TIM"/>
</dbReference>
<evidence type="ECO:0000256" key="5">
    <source>
        <dbReference type="ARBA" id="ARBA00023002"/>
    </source>
</evidence>
<keyword evidence="3" id="KW-0288">FMN</keyword>
<dbReference type="InterPro" id="IPR001155">
    <property type="entry name" value="OxRdtase_FMN_N"/>
</dbReference>
<sequence>MSAMPIGAPGWPELAACTASIARARMALAMSLRLARPVGIAAVCPGAWVSSAMNAPKRYKTGLSGDFTGMGCQRFVAGPMPALAWIMGYALSPFVSSFRVAMSLLFSPLHLPSPRGGLLLSNRIVVAPMCQYQASQGCATDWHLMHWGNLLNSGAALLTLEATAVLPEGRITPKCLGLWDEQTEAALAERLRRARALAPQTAVCLQLAHAGRKASSAVPWQGGQLLSPGQGGWSTFAPSALPHLPMEAAPLEIDTGELARICDAFVTAAGRAQRIGVDAIELHCAHGYLLHQFLSPLANQRSDAYGGSFDNRIRFPLEVFTAVRAAYDGVLGLRLSASDWVEGGWDLAQSEEFCKRLKAAGCDFVHVSSGGISPQQKIALGAGYQVPFARAIRAATGMVTTAVGLITEPHQAEAILQAEDADLIALARAFLYQPRWGWQAAAALGGTVQANPAYWRCLPRQAQAVFGQVTIGQR</sequence>
<evidence type="ECO:0000256" key="4">
    <source>
        <dbReference type="ARBA" id="ARBA00022857"/>
    </source>
</evidence>
<evidence type="ECO:0000259" key="6">
    <source>
        <dbReference type="Pfam" id="PF00724"/>
    </source>
</evidence>